<dbReference type="NCBIfam" id="TIGR01032">
    <property type="entry name" value="rplT_bact"/>
    <property type="match status" value="1"/>
</dbReference>
<evidence type="ECO:0000256" key="1">
    <source>
        <dbReference type="ARBA" id="ARBA00007698"/>
    </source>
</evidence>
<comment type="function">
    <text evidence="5 6">Binds directly to 23S ribosomal RNA and is necessary for the in vitro assembly process of the 50S ribosomal subunit. It is not involved in the protein synthesizing functions of that subunit.</text>
</comment>
<dbReference type="AlphaFoldDB" id="A0A554JBT2"/>
<gene>
    <name evidence="5" type="primary">rplT</name>
    <name evidence="7" type="ORF">CEO22_344</name>
</gene>
<evidence type="ECO:0000313" key="8">
    <source>
        <dbReference type="Proteomes" id="UP000316253"/>
    </source>
</evidence>
<dbReference type="PANTHER" id="PTHR10986">
    <property type="entry name" value="39S RIBOSOMAL PROTEIN L20"/>
    <property type="match status" value="1"/>
</dbReference>
<protein>
    <recommendedName>
        <fullName evidence="4 5">Large ribosomal subunit protein bL20</fullName>
    </recommendedName>
</protein>
<evidence type="ECO:0000256" key="5">
    <source>
        <dbReference type="HAMAP-Rule" id="MF_00382"/>
    </source>
</evidence>
<evidence type="ECO:0000313" key="7">
    <source>
        <dbReference type="EMBL" id="TSC65822.1"/>
    </source>
</evidence>
<comment type="caution">
    <text evidence="7">The sequence shown here is derived from an EMBL/GenBank/DDBJ whole genome shotgun (WGS) entry which is preliminary data.</text>
</comment>
<accession>A0A554JBT2</accession>
<comment type="similarity">
    <text evidence="1 5 6">Belongs to the bacterial ribosomal protein bL20 family.</text>
</comment>
<dbReference type="GO" id="GO:0003735">
    <property type="term" value="F:structural constituent of ribosome"/>
    <property type="evidence" value="ECO:0007669"/>
    <property type="project" value="InterPro"/>
</dbReference>
<dbReference type="Pfam" id="PF00453">
    <property type="entry name" value="Ribosomal_L20"/>
    <property type="match status" value="1"/>
</dbReference>
<keyword evidence="5 6" id="KW-0699">rRNA-binding</keyword>
<keyword evidence="5 6" id="KW-0694">RNA-binding</keyword>
<evidence type="ECO:0000256" key="3">
    <source>
        <dbReference type="ARBA" id="ARBA00023274"/>
    </source>
</evidence>
<dbReference type="GO" id="GO:1990904">
    <property type="term" value="C:ribonucleoprotein complex"/>
    <property type="evidence" value="ECO:0007669"/>
    <property type="project" value="UniProtKB-KW"/>
</dbReference>
<sequence>MPRVKRGTVVRRRHKKLLALASGYKLGRSKLFRLAKQAVIRAAEYAYRDRKVKSRVFRARFISKINAAVRMHDLTYSTFMAGLKKAEIELNRKALAELAEFHPTEFEAIVKQVKQTLAQ</sequence>
<dbReference type="GO" id="GO:0019843">
    <property type="term" value="F:rRNA binding"/>
    <property type="evidence" value="ECO:0007669"/>
    <property type="project" value="UniProtKB-UniRule"/>
</dbReference>
<dbReference type="GO" id="GO:0000027">
    <property type="term" value="P:ribosomal large subunit assembly"/>
    <property type="evidence" value="ECO:0007669"/>
    <property type="project" value="UniProtKB-UniRule"/>
</dbReference>
<keyword evidence="2 5" id="KW-0689">Ribosomal protein</keyword>
<organism evidence="7 8">
    <name type="scientific">Candidatus Berkelbacteria bacterium Gr01-1014_85</name>
    <dbReference type="NCBI Taxonomy" id="2017150"/>
    <lineage>
        <taxon>Bacteria</taxon>
        <taxon>Candidatus Berkelbacteria</taxon>
    </lineage>
</organism>
<dbReference type="GO" id="GO:0006412">
    <property type="term" value="P:translation"/>
    <property type="evidence" value="ECO:0007669"/>
    <property type="project" value="InterPro"/>
</dbReference>
<dbReference type="InterPro" id="IPR005813">
    <property type="entry name" value="Ribosomal_bL20"/>
</dbReference>
<dbReference type="HAMAP" id="MF_00382">
    <property type="entry name" value="Ribosomal_bL20"/>
    <property type="match status" value="1"/>
</dbReference>
<dbReference type="InterPro" id="IPR035566">
    <property type="entry name" value="Ribosomal_protein_bL20_C"/>
</dbReference>
<reference evidence="7 8" key="1">
    <citation type="submission" date="2017-08" db="EMBL/GenBank/DDBJ databases">
        <title>Mechanisms for carbon and nitrogen cycling indicate functional differentiation within the Candidate Phyla Radiation.</title>
        <authorList>
            <person name="Danczak R.E."/>
            <person name="Johnston M.D."/>
            <person name="Kenah C."/>
            <person name="Slattery M."/>
            <person name="Wrighton K.C."/>
            <person name="Wilkins M.J."/>
        </authorList>
    </citation>
    <scope>NUCLEOTIDE SEQUENCE [LARGE SCALE GENOMIC DNA]</scope>
    <source>
        <strain evidence="7">Gr01-1014_85</strain>
    </source>
</reference>
<dbReference type="SUPFAM" id="SSF74731">
    <property type="entry name" value="Ribosomal protein L20"/>
    <property type="match status" value="1"/>
</dbReference>
<dbReference type="EMBL" id="VMFD01000026">
    <property type="protein sequence ID" value="TSC65822.1"/>
    <property type="molecule type" value="Genomic_DNA"/>
</dbReference>
<name>A0A554JBT2_9BACT</name>
<dbReference type="FunFam" id="1.10.1900.20:FF:000001">
    <property type="entry name" value="50S ribosomal protein L20"/>
    <property type="match status" value="1"/>
</dbReference>
<evidence type="ECO:0000256" key="2">
    <source>
        <dbReference type="ARBA" id="ARBA00022980"/>
    </source>
</evidence>
<dbReference type="CDD" id="cd07026">
    <property type="entry name" value="Ribosomal_L20"/>
    <property type="match status" value="1"/>
</dbReference>
<dbReference type="PRINTS" id="PR00062">
    <property type="entry name" value="RIBOSOMALL20"/>
</dbReference>
<dbReference type="Gene3D" id="6.10.160.10">
    <property type="match status" value="1"/>
</dbReference>
<evidence type="ECO:0000256" key="4">
    <source>
        <dbReference type="ARBA" id="ARBA00035172"/>
    </source>
</evidence>
<keyword evidence="3 5" id="KW-0687">Ribonucleoprotein</keyword>
<evidence type="ECO:0000256" key="6">
    <source>
        <dbReference type="RuleBase" id="RU000560"/>
    </source>
</evidence>
<dbReference type="Gene3D" id="1.10.1900.20">
    <property type="entry name" value="Ribosomal protein L20"/>
    <property type="match status" value="1"/>
</dbReference>
<dbReference type="Proteomes" id="UP000316253">
    <property type="component" value="Unassembled WGS sequence"/>
</dbReference>
<dbReference type="GO" id="GO:0005840">
    <property type="term" value="C:ribosome"/>
    <property type="evidence" value="ECO:0007669"/>
    <property type="project" value="UniProtKB-KW"/>
</dbReference>
<proteinExistence type="inferred from homology"/>